<keyword evidence="2 5" id="KW-0378">Hydrolase</keyword>
<keyword evidence="6" id="KW-1185">Reference proteome</keyword>
<proteinExistence type="predicted"/>
<dbReference type="InterPro" id="IPR010016">
    <property type="entry name" value="PxpB"/>
</dbReference>
<evidence type="ECO:0000259" key="4">
    <source>
        <dbReference type="SMART" id="SM00796"/>
    </source>
</evidence>
<dbReference type="RefSeq" id="WP_302041182.1">
    <property type="nucleotide sequence ID" value="NZ_JAUKPO010000029.1"/>
</dbReference>
<dbReference type="Gene3D" id="2.40.100.10">
    <property type="entry name" value="Cyclophilin-like"/>
    <property type="match status" value="1"/>
</dbReference>
<dbReference type="SUPFAM" id="SSF160467">
    <property type="entry name" value="PH0987 N-terminal domain-like"/>
    <property type="match status" value="1"/>
</dbReference>
<name>A0ABT8RE53_9BACT</name>
<dbReference type="EC" id="3.5.2.9" evidence="5"/>
<dbReference type="SMART" id="SM00796">
    <property type="entry name" value="AHS1"/>
    <property type="match status" value="1"/>
</dbReference>
<dbReference type="Proteomes" id="UP001168528">
    <property type="component" value="Unassembled WGS sequence"/>
</dbReference>
<accession>A0ABT8RE53</accession>
<dbReference type="InterPro" id="IPR029000">
    <property type="entry name" value="Cyclophilin-like_dom_sf"/>
</dbReference>
<evidence type="ECO:0000313" key="5">
    <source>
        <dbReference type="EMBL" id="MDO1450381.1"/>
    </source>
</evidence>
<dbReference type="InterPro" id="IPR003833">
    <property type="entry name" value="CT_C_D"/>
</dbReference>
<evidence type="ECO:0000313" key="6">
    <source>
        <dbReference type="Proteomes" id="UP001168528"/>
    </source>
</evidence>
<dbReference type="NCBIfam" id="TIGR00370">
    <property type="entry name" value="5-oxoprolinase subunit PxpB"/>
    <property type="match status" value="1"/>
</dbReference>
<dbReference type="PANTHER" id="PTHR34698:SF2">
    <property type="entry name" value="5-OXOPROLINASE SUBUNIT B"/>
    <property type="match status" value="1"/>
</dbReference>
<dbReference type="Pfam" id="PF02682">
    <property type="entry name" value="CT_C_D"/>
    <property type="match status" value="1"/>
</dbReference>
<reference evidence="5" key="1">
    <citation type="submission" date="2023-07" db="EMBL/GenBank/DDBJ databases">
        <title>The genome sequence of Rhodocytophaga aerolata KACC 12507.</title>
        <authorList>
            <person name="Zhang X."/>
        </authorList>
    </citation>
    <scope>NUCLEOTIDE SEQUENCE</scope>
    <source>
        <strain evidence="5">KACC 12507</strain>
    </source>
</reference>
<gene>
    <name evidence="5" type="primary">pxpB</name>
    <name evidence="5" type="ORF">Q0590_29165</name>
</gene>
<dbReference type="SUPFAM" id="SSF50891">
    <property type="entry name" value="Cyclophilin-like"/>
    <property type="match status" value="1"/>
</dbReference>
<dbReference type="GO" id="GO:0017168">
    <property type="term" value="F:5-oxoprolinase (ATP-hydrolyzing) activity"/>
    <property type="evidence" value="ECO:0007669"/>
    <property type="project" value="UniProtKB-EC"/>
</dbReference>
<dbReference type="PANTHER" id="PTHR34698">
    <property type="entry name" value="5-OXOPROLINASE SUBUNIT B"/>
    <property type="match status" value="1"/>
</dbReference>
<dbReference type="Gene3D" id="3.30.1360.40">
    <property type="match status" value="1"/>
</dbReference>
<keyword evidence="1" id="KW-0547">Nucleotide-binding</keyword>
<protein>
    <submittedName>
        <fullName evidence="5">5-oxoprolinase subunit PxpB</fullName>
        <ecNumber evidence="5">3.5.2.9</ecNumber>
    </submittedName>
</protein>
<feature type="domain" description="Carboxyltransferase" evidence="4">
    <location>
        <begin position="11"/>
        <end position="219"/>
    </location>
</feature>
<evidence type="ECO:0000256" key="1">
    <source>
        <dbReference type="ARBA" id="ARBA00022741"/>
    </source>
</evidence>
<dbReference type="EMBL" id="JAUKPO010000029">
    <property type="protein sequence ID" value="MDO1450381.1"/>
    <property type="molecule type" value="Genomic_DNA"/>
</dbReference>
<keyword evidence="3" id="KW-0067">ATP-binding</keyword>
<organism evidence="5 6">
    <name type="scientific">Rhodocytophaga aerolata</name>
    <dbReference type="NCBI Taxonomy" id="455078"/>
    <lineage>
        <taxon>Bacteria</taxon>
        <taxon>Pseudomonadati</taxon>
        <taxon>Bacteroidota</taxon>
        <taxon>Cytophagia</taxon>
        <taxon>Cytophagales</taxon>
        <taxon>Rhodocytophagaceae</taxon>
        <taxon>Rhodocytophaga</taxon>
    </lineage>
</organism>
<sequence length="245" mass="26763">MSAKHSELPTYTLFALSEQAIVIEFGQAINDEIHNCIMAFAATLQQQPFQGFVEYIPAFTTLTVYYDPWIVSDGGNKDASELVKEYIDQLSSTVQVSSKLNPRKLTIPVCYGGAYGPDIQFVADQAGLSLQAVIDIHASTDYKVYMIGFAPGFPYLGGMDSRIASPRKNIPRPVIPAGSVGIAGTQTGIYPIETPGGWQLIGRTPLALFNPEKEPYSYLQAGDSIRFIPILEKEFLALKKGTSVE</sequence>
<evidence type="ECO:0000256" key="2">
    <source>
        <dbReference type="ARBA" id="ARBA00022801"/>
    </source>
</evidence>
<comment type="caution">
    <text evidence="5">The sequence shown here is derived from an EMBL/GenBank/DDBJ whole genome shotgun (WGS) entry which is preliminary data.</text>
</comment>
<evidence type="ECO:0000256" key="3">
    <source>
        <dbReference type="ARBA" id="ARBA00022840"/>
    </source>
</evidence>